<keyword evidence="2" id="KW-0722">Serine protease inhibitor</keyword>
<evidence type="ECO:0000256" key="5">
    <source>
        <dbReference type="SAM" id="SignalP"/>
    </source>
</evidence>
<dbReference type="AlphaFoldDB" id="W5J923"/>
<dbReference type="eggNOG" id="KOG2392">
    <property type="taxonomic scope" value="Eukaryota"/>
</dbReference>
<protein>
    <submittedName>
        <fullName evidence="7">Serine protease inhibitor</fullName>
    </submittedName>
</protein>
<keyword evidence="1" id="KW-0646">Protease inhibitor</keyword>
<reference evidence="7" key="2">
    <citation type="submission" date="2010-05" db="EMBL/GenBank/DDBJ databases">
        <authorList>
            <person name="Almeida L.G."/>
            <person name="Nicolas M.F."/>
            <person name="Souza R.C."/>
            <person name="Vasconcelos A.T.R."/>
        </authorList>
    </citation>
    <scope>NUCLEOTIDE SEQUENCE</scope>
</reference>
<dbReference type="GO" id="GO:0005615">
    <property type="term" value="C:extracellular space"/>
    <property type="evidence" value="ECO:0007669"/>
    <property type="project" value="InterPro"/>
</dbReference>
<dbReference type="InterPro" id="IPR042185">
    <property type="entry name" value="Serpin_sf_2"/>
</dbReference>
<dbReference type="MEROPS" id="I04.023"/>
<dbReference type="InParanoid" id="W5J923"/>
<evidence type="ECO:0000313" key="7">
    <source>
        <dbReference type="EMBL" id="ETN60471.1"/>
    </source>
</evidence>
<dbReference type="InterPro" id="IPR023796">
    <property type="entry name" value="Serpin_dom"/>
</dbReference>
<evidence type="ECO:0000256" key="1">
    <source>
        <dbReference type="ARBA" id="ARBA00022690"/>
    </source>
</evidence>
<dbReference type="EMBL" id="ADMH02001927">
    <property type="protein sequence ID" value="ETN60471.1"/>
    <property type="molecule type" value="Genomic_DNA"/>
</dbReference>
<comment type="similarity">
    <text evidence="3">Belongs to the serpin family.</text>
</comment>
<dbReference type="VEuPathDB" id="VectorBase:ADAR2_002347"/>
<dbReference type="SUPFAM" id="SSF56574">
    <property type="entry name" value="Serpins"/>
    <property type="match status" value="1"/>
</dbReference>
<feature type="region of interest" description="Disordered" evidence="4">
    <location>
        <begin position="470"/>
        <end position="494"/>
    </location>
</feature>
<dbReference type="VEuPathDB" id="VectorBase:ADAC007906"/>
<dbReference type="Gene3D" id="3.30.497.10">
    <property type="entry name" value="Antithrombin, subunit I, domain 2"/>
    <property type="match status" value="1"/>
</dbReference>
<reference evidence="7" key="1">
    <citation type="journal article" date="2010" name="BMC Genomics">
        <title>Combination of measures distinguishes pre-miRNAs from other stem-loops in the genome of the newly sequenced Anopheles darlingi.</title>
        <authorList>
            <person name="Mendes N.D."/>
            <person name="Freitas A.T."/>
            <person name="Vasconcelos A.T."/>
            <person name="Sagot M.F."/>
        </authorList>
    </citation>
    <scope>NUCLEOTIDE SEQUENCE</scope>
</reference>
<sequence>MTALNSIVINVGVMSLLLLQPFACQGQTYQPQAQQTLERELISGQQQQQRLQQQPQMPLQQRQQAISSRRTVSRVTTPAAQPPVSGNVQGRISFSYNPASAAVTELARVIGAIMGQQSNAGVFSPVSIACALSLMLIGAEGETKRELVRVLGFQQFENNLQNMHQLYSQMLNDLAKTQFDVYPPYWRTANPCYDGDDEGGTDYDDGSYEPPAKDIIRVTNAVFVQDGVQLDGNFGYFSKHYYNSTADNVPFATDPGRAANLINGWAARSTEGKIREIVSTSFAAETEMVVASALYFKGLWSEMFEKEATELKPFYPDGHERPAKPVLTMAAVGCFPYYDATREFDAKIVGLSYQGNKSALYIIMPNNSTRQRMQEFQRNLTPAMIGEMVIKMTTRKMYLQLPKMRISNTINLRDVLQRLGLRTIFNAGQSDLSGMIARPVPLNIYETRFGGSTPDPSSVVFPIDDYYPPNPTEGRRGSANAGNQPYGARPITDNIQPSNIFRESANGVKPQSVKTEKQLHVSEFIHKVELDINEKAGSSGAPTMNLFFRLNYTVVEKTSVSKRDKYEATPCEQSRFARHGVWQGITHSEFNKLLTPAGMDWKQLHRNYGGVLANMMATTPIDNRREPWRRQTCHEEDDYEDDVGQSTVVQK</sequence>
<dbReference type="STRING" id="43151.W5J923"/>
<proteinExistence type="inferred from homology"/>
<dbReference type="HOGENOM" id="CLU_023330_7_1_1"/>
<dbReference type="SMART" id="SM00093">
    <property type="entry name" value="SERPIN"/>
    <property type="match status" value="1"/>
</dbReference>
<dbReference type="GO" id="GO:0004867">
    <property type="term" value="F:serine-type endopeptidase inhibitor activity"/>
    <property type="evidence" value="ECO:0007669"/>
    <property type="project" value="UniProtKB-KW"/>
</dbReference>
<dbReference type="PANTHER" id="PTHR11461">
    <property type="entry name" value="SERINE PROTEASE INHIBITOR, SERPIN"/>
    <property type="match status" value="1"/>
</dbReference>
<dbReference type="Pfam" id="PF00079">
    <property type="entry name" value="Serpin"/>
    <property type="match status" value="1"/>
</dbReference>
<feature type="chain" id="PRO_5030179341" evidence="5">
    <location>
        <begin position="27"/>
        <end position="651"/>
    </location>
</feature>
<dbReference type="Gene3D" id="2.30.39.10">
    <property type="entry name" value="Alpha-1-antitrypsin, domain 1"/>
    <property type="match status" value="1"/>
</dbReference>
<comment type="caution">
    <text evidence="7">The sequence shown here is derived from an EMBL/GenBank/DDBJ whole genome shotgun (WGS) entry which is preliminary data.</text>
</comment>
<dbReference type="InterPro" id="IPR042178">
    <property type="entry name" value="Serpin_sf_1"/>
</dbReference>
<evidence type="ECO:0000259" key="6">
    <source>
        <dbReference type="SMART" id="SM00093"/>
    </source>
</evidence>
<dbReference type="PANTHER" id="PTHR11461:SF342">
    <property type="entry name" value="SERINE PROTEASE INHIBITOR 28DC"/>
    <property type="match status" value="1"/>
</dbReference>
<feature type="signal peptide" evidence="5">
    <location>
        <begin position="1"/>
        <end position="26"/>
    </location>
</feature>
<dbReference type="InterPro" id="IPR000215">
    <property type="entry name" value="Serpin_fam"/>
</dbReference>
<name>W5J923_ANODA</name>
<accession>W5J923</accession>
<keyword evidence="5" id="KW-0732">Signal</keyword>
<gene>
    <name evidence="7" type="ORF">AND_007906</name>
</gene>
<organism evidence="7">
    <name type="scientific">Anopheles darlingi</name>
    <name type="common">Mosquito</name>
    <dbReference type="NCBI Taxonomy" id="43151"/>
    <lineage>
        <taxon>Eukaryota</taxon>
        <taxon>Metazoa</taxon>
        <taxon>Ecdysozoa</taxon>
        <taxon>Arthropoda</taxon>
        <taxon>Hexapoda</taxon>
        <taxon>Insecta</taxon>
        <taxon>Pterygota</taxon>
        <taxon>Neoptera</taxon>
        <taxon>Endopterygota</taxon>
        <taxon>Diptera</taxon>
        <taxon>Nematocera</taxon>
        <taxon>Culicoidea</taxon>
        <taxon>Culicidae</taxon>
        <taxon>Anophelinae</taxon>
        <taxon>Anopheles</taxon>
    </lineage>
</organism>
<feature type="domain" description="Serpin" evidence="6">
    <location>
        <begin position="104"/>
        <end position="527"/>
    </location>
</feature>
<evidence type="ECO:0000256" key="3">
    <source>
        <dbReference type="RuleBase" id="RU000411"/>
    </source>
</evidence>
<evidence type="ECO:0000256" key="2">
    <source>
        <dbReference type="ARBA" id="ARBA00022900"/>
    </source>
</evidence>
<evidence type="ECO:0000256" key="4">
    <source>
        <dbReference type="SAM" id="MobiDB-lite"/>
    </source>
</evidence>
<dbReference type="InterPro" id="IPR036186">
    <property type="entry name" value="Serpin_sf"/>
</dbReference>
<reference evidence="7" key="3">
    <citation type="journal article" date="2013" name="Nucleic Acids Res.">
        <title>The genome of Anopheles darlingi, the main neotropical malaria vector.</title>
        <authorList>
            <person name="Marinotti O."/>
            <person name="Cerqueira G.C."/>
            <person name="de Almeida L.G."/>
            <person name="Ferro M.I."/>
            <person name="Loreto E.L."/>
            <person name="Zaha A."/>
            <person name="Teixeira S.M."/>
            <person name="Wespiser A.R."/>
            <person name="Almeida E Silva A."/>
            <person name="Schlindwein A.D."/>
            <person name="Pacheco A.C."/>
            <person name="Silva A.L."/>
            <person name="Graveley B.R."/>
            <person name="Walenz B.P."/>
            <person name="Lima Bde A."/>
            <person name="Ribeiro C.A."/>
            <person name="Nunes-Silva C.G."/>
            <person name="de Carvalho C.R."/>
            <person name="Soares C.M."/>
            <person name="de Menezes C.B."/>
            <person name="Matiolli C."/>
            <person name="Caffrey D."/>
            <person name="Araujo D.A."/>
            <person name="de Oliveira D.M."/>
            <person name="Golenbock D."/>
            <person name="Grisard E.C."/>
            <person name="Fantinatti-Garboggini F."/>
            <person name="de Carvalho F.M."/>
            <person name="Barcellos F.G."/>
            <person name="Prosdocimi F."/>
            <person name="May G."/>
            <person name="Azevedo Junior G.M."/>
            <person name="Guimaraes G.M."/>
            <person name="Goldman G.H."/>
            <person name="Padilha I.Q."/>
            <person name="Batista Jda S."/>
            <person name="Ferro J.A."/>
            <person name="Ribeiro J.M."/>
            <person name="Fietto J.L."/>
            <person name="Dabbas K.M."/>
            <person name="Cerdeira L."/>
            <person name="Agnez-Lima L.F."/>
            <person name="Brocchi M."/>
            <person name="de Carvalho M.O."/>
            <person name="Teixeira Mde M."/>
            <person name="Diniz Maia Mde M."/>
            <person name="Goldman M.H."/>
            <person name="Cruz Schneider M.P."/>
            <person name="Felipe M.S."/>
            <person name="Hungria M."/>
            <person name="Nicolas M.F."/>
            <person name="Pereira M."/>
            <person name="Montes M.A."/>
            <person name="Cantao M.E."/>
            <person name="Vincentz M."/>
            <person name="Rafael M.S."/>
            <person name="Silverman N."/>
            <person name="Stoco P.H."/>
            <person name="Souza R.C."/>
            <person name="Vicentini R."/>
            <person name="Gazzinelli R.T."/>
            <person name="Neves Rde O."/>
            <person name="Silva R."/>
            <person name="Astolfi-Filho S."/>
            <person name="Maciel T.E."/>
            <person name="Urmenyi T.P."/>
            <person name="Tadei W.P."/>
            <person name="Camargo E.P."/>
            <person name="de Vasconcelos A.T."/>
        </authorList>
    </citation>
    <scope>NUCLEOTIDE SEQUENCE</scope>
</reference>